<accession>A0AB34IW90</accession>
<dbReference type="Proteomes" id="UP001515480">
    <property type="component" value="Unassembled WGS sequence"/>
</dbReference>
<feature type="compositionally biased region" description="Pro residues" evidence="1">
    <location>
        <begin position="155"/>
        <end position="168"/>
    </location>
</feature>
<feature type="region of interest" description="Disordered" evidence="1">
    <location>
        <begin position="155"/>
        <end position="174"/>
    </location>
</feature>
<gene>
    <name evidence="3" type="ORF">AB1Y20_008307</name>
</gene>
<feature type="compositionally biased region" description="Basic residues" evidence="1">
    <location>
        <begin position="413"/>
        <end position="425"/>
    </location>
</feature>
<reference evidence="3 4" key="1">
    <citation type="journal article" date="2024" name="Science">
        <title>Giant polyketide synthase enzymes in the biosynthesis of giant marine polyether toxins.</title>
        <authorList>
            <person name="Fallon T.R."/>
            <person name="Shende V.V."/>
            <person name="Wierzbicki I.H."/>
            <person name="Pendleton A.L."/>
            <person name="Watervoot N.F."/>
            <person name="Auber R.P."/>
            <person name="Gonzalez D.J."/>
            <person name="Wisecaver J.H."/>
            <person name="Moore B.S."/>
        </authorList>
    </citation>
    <scope>NUCLEOTIDE SEQUENCE [LARGE SCALE GENOMIC DNA]</scope>
    <source>
        <strain evidence="3 4">12B1</strain>
    </source>
</reference>
<keyword evidence="2" id="KW-0732">Signal</keyword>
<evidence type="ECO:0000313" key="3">
    <source>
        <dbReference type="EMBL" id="KAL1507471.1"/>
    </source>
</evidence>
<feature type="compositionally biased region" description="Basic residues" evidence="1">
    <location>
        <begin position="379"/>
        <end position="395"/>
    </location>
</feature>
<evidence type="ECO:0000256" key="2">
    <source>
        <dbReference type="SAM" id="SignalP"/>
    </source>
</evidence>
<evidence type="ECO:0000256" key="1">
    <source>
        <dbReference type="SAM" id="MobiDB-lite"/>
    </source>
</evidence>
<organism evidence="3 4">
    <name type="scientific">Prymnesium parvum</name>
    <name type="common">Toxic golden alga</name>
    <dbReference type="NCBI Taxonomy" id="97485"/>
    <lineage>
        <taxon>Eukaryota</taxon>
        <taxon>Haptista</taxon>
        <taxon>Haptophyta</taxon>
        <taxon>Prymnesiophyceae</taxon>
        <taxon>Prymnesiales</taxon>
        <taxon>Prymnesiaceae</taxon>
        <taxon>Prymnesium</taxon>
    </lineage>
</organism>
<comment type="caution">
    <text evidence="3">The sequence shown here is derived from an EMBL/GenBank/DDBJ whole genome shotgun (WGS) entry which is preliminary data.</text>
</comment>
<name>A0AB34IW90_PRYPA</name>
<proteinExistence type="predicted"/>
<dbReference type="AlphaFoldDB" id="A0AB34IW90"/>
<feature type="signal peptide" evidence="2">
    <location>
        <begin position="1"/>
        <end position="16"/>
    </location>
</feature>
<keyword evidence="4" id="KW-1185">Reference proteome</keyword>
<dbReference type="EMBL" id="JBGBPQ010000018">
    <property type="protein sequence ID" value="KAL1507471.1"/>
    <property type="molecule type" value="Genomic_DNA"/>
</dbReference>
<sequence length="425" mass="46465">MMGYALLLSLLGGAAAQYAYCAANHASCRESQCCQSHPAYTCYEKGVLYAECMPVGTCRARWPKPLSAGGSTEESDTGTCVELKPRYAAPPTAPTVFRGSSLCAANHANCFDSHCCQSPRLYSCYQKGEFYAACLPKGTCEALWPNSSCEVLKLPPPPPPPSPPPPPPHKQHEDALTPFVASGSEYCGDDHEDCSQYGCCRSPRRMKCYRKGPHYAACIPIGTCKELWGEEALCDELALPQPPPPPYELSDHQEPEADEACTANHEDCSRTHCCLSHRAFACYEKGPHYAMCLKKGTCREHWPTPADGSCKLLAREREGEPAASGSNNLALLLLVIGSAAIGYGLWKQCCATSTIPIDFPDDGTGFDPEDDLELEHEMSKKKKKDKKERKKTKHGSKGEDVEMMIAAEDGEGKKRKEKKEKKARA</sequence>
<evidence type="ECO:0000313" key="4">
    <source>
        <dbReference type="Proteomes" id="UP001515480"/>
    </source>
</evidence>
<feature type="region of interest" description="Disordered" evidence="1">
    <location>
        <begin position="366"/>
        <end position="425"/>
    </location>
</feature>
<protein>
    <submittedName>
        <fullName evidence="3">Uncharacterized protein</fullName>
    </submittedName>
</protein>
<dbReference type="SUPFAM" id="SSF101447">
    <property type="entry name" value="Formin homology 2 domain (FH2 domain)"/>
    <property type="match status" value="1"/>
</dbReference>
<feature type="chain" id="PRO_5044191660" evidence="2">
    <location>
        <begin position="17"/>
        <end position="425"/>
    </location>
</feature>